<dbReference type="Gene3D" id="3.40.50.40">
    <property type="match status" value="1"/>
</dbReference>
<dbReference type="InterPro" id="IPR011878">
    <property type="entry name" value="GatD"/>
</dbReference>
<dbReference type="GO" id="GO:0005524">
    <property type="term" value="F:ATP binding"/>
    <property type="evidence" value="ECO:0007669"/>
    <property type="project" value="UniProtKB-KW"/>
</dbReference>
<dbReference type="InterPro" id="IPR037222">
    <property type="entry name" value="GatD_N_sf"/>
</dbReference>
<dbReference type="SMART" id="SM00870">
    <property type="entry name" value="Asparaginase"/>
    <property type="match status" value="1"/>
</dbReference>
<dbReference type="SUPFAM" id="SSF53774">
    <property type="entry name" value="Glutaminase/Asparaginase"/>
    <property type="match status" value="1"/>
</dbReference>
<comment type="subunit">
    <text evidence="5 6">Heterodimer of GatD and GatE.</text>
</comment>
<evidence type="ECO:0000256" key="4">
    <source>
        <dbReference type="ARBA" id="ARBA00022917"/>
    </source>
</evidence>
<dbReference type="AlphaFoldDB" id="A0A915SKP1"/>
<dbReference type="NCBIfam" id="TIGR02153">
    <property type="entry name" value="gatD_arch"/>
    <property type="match status" value="1"/>
</dbReference>
<sequence>MRYVNIKTKDNKLRSGYIINETSDFIIIKLKNGYNIGIYKEDIIDIEQKEIYDTKKEEIRNIISKNNKKISIIATGGTILSKIDYRTGGVHMLTNPEELIDLVPDLLNYTEIKNIEIPFSIASEDMLPDNWIEIGKKAVNLLKDNENNGITVLHGTDTMHYTSAALSFIIKNLNKPIALTGSQRSSDRPSSDAFFNLLSSAIYNNSDIAEVSVVMHGSSSDKFAYAHRGTKVRKMHTERRDAFQSINDLPIAKIYPLEKNMEIINNNYVKRNNNDPYLDDKIEKKVALIKVYPGSDPDIVKYYIDKNYRGIVLEGTGFGHVPTNPVKKEYSWIDNIKEGIKNNMVFVIASQTIYGRTNPFVYTNGRLLYDLGVIYSQDMTPEVSLVKLMYSLGHADNYDEVKKIFLSNIAGEINEKSHYEYFNVL</sequence>
<feature type="active site" evidence="5">
    <location>
        <position position="78"/>
    </location>
</feature>
<dbReference type="Pfam" id="PF00710">
    <property type="entry name" value="Asparaginase"/>
    <property type="match status" value="1"/>
</dbReference>
<keyword evidence="3 5" id="KW-0067">ATP-binding</keyword>
<feature type="active site" evidence="5">
    <location>
        <position position="234"/>
    </location>
</feature>
<dbReference type="SFLD" id="SFLDS00057">
    <property type="entry name" value="Glutaminase/Asparaginase"/>
    <property type="match status" value="1"/>
</dbReference>
<dbReference type="CDD" id="cd08962">
    <property type="entry name" value="GatD"/>
    <property type="match status" value="1"/>
</dbReference>
<dbReference type="Proteomes" id="UP001055553">
    <property type="component" value="Chromosome"/>
</dbReference>
<dbReference type="InterPro" id="IPR006034">
    <property type="entry name" value="Asparaginase/glutaminase-like"/>
</dbReference>
<dbReference type="InterPro" id="IPR027474">
    <property type="entry name" value="L-asparaginase_N"/>
</dbReference>
<comment type="function">
    <text evidence="5 6">Allows the formation of correctly charged Gln-tRNA(Gln) through the transamidation of misacylated Glu-tRNA(Gln) in organisms which lack glutaminyl-tRNA synthetase. The reaction takes place in the presence of glutamine and ATP through an activated gamma-phospho-Glu-tRNA(Gln). The GatDE system is specific for glutamate and does not act on aspartate.</text>
</comment>
<comment type="similarity">
    <text evidence="5 6">Belongs to the asparaginase 1 family. GatD subfamily.</text>
</comment>
<evidence type="ECO:0000256" key="1">
    <source>
        <dbReference type="ARBA" id="ARBA00022598"/>
    </source>
</evidence>
<dbReference type="InterPro" id="IPR037152">
    <property type="entry name" value="L-asparaginase_N_sf"/>
</dbReference>
<dbReference type="NCBIfam" id="NF003217">
    <property type="entry name" value="PRK04183.1"/>
    <property type="match status" value="1"/>
</dbReference>
<dbReference type="PANTHER" id="PTHR11707">
    <property type="entry name" value="L-ASPARAGINASE"/>
    <property type="match status" value="1"/>
</dbReference>
<keyword evidence="2 5" id="KW-0547">Nucleotide-binding</keyword>
<dbReference type="Pfam" id="PF18195">
    <property type="entry name" value="GatD_N"/>
    <property type="match status" value="1"/>
</dbReference>
<evidence type="ECO:0000259" key="7">
    <source>
        <dbReference type="Pfam" id="PF00710"/>
    </source>
</evidence>
<dbReference type="PIRSF" id="PIRSF500175">
    <property type="entry name" value="Glu_ADT_D"/>
    <property type="match status" value="1"/>
</dbReference>
<evidence type="ECO:0000313" key="11">
    <source>
        <dbReference type="Proteomes" id="UP001055553"/>
    </source>
</evidence>
<organism evidence="10 11">
    <name type="scientific">Nanobdella aerobiophila</name>
    <dbReference type="NCBI Taxonomy" id="2586965"/>
    <lineage>
        <taxon>Archaea</taxon>
        <taxon>Nanobdellota</taxon>
        <taxon>Nanobdellia</taxon>
        <taxon>Nanobdellales</taxon>
        <taxon>Nanobdellaceae</taxon>
        <taxon>Nanobdella</taxon>
    </lineage>
</organism>
<evidence type="ECO:0000256" key="5">
    <source>
        <dbReference type="HAMAP-Rule" id="MF_00586"/>
    </source>
</evidence>
<dbReference type="HAMAP" id="MF_00586">
    <property type="entry name" value="GatD"/>
    <property type="match status" value="1"/>
</dbReference>
<dbReference type="PANTHER" id="PTHR11707:SF28">
    <property type="entry name" value="60 KDA LYSOPHOSPHOLIPASE"/>
    <property type="match status" value="1"/>
</dbReference>
<keyword evidence="11" id="KW-1185">Reference proteome</keyword>
<dbReference type="InterPro" id="IPR040918">
    <property type="entry name" value="GatD_N"/>
</dbReference>
<proteinExistence type="inferred from homology"/>
<dbReference type="InterPro" id="IPR006033">
    <property type="entry name" value="AsnA_fam"/>
</dbReference>
<feature type="domain" description="Asparaginase/glutaminase C-terminal" evidence="8">
    <location>
        <begin position="285"/>
        <end position="405"/>
    </location>
</feature>
<dbReference type="GO" id="GO:0050567">
    <property type="term" value="F:glutaminyl-tRNA synthase (glutamine-hydrolyzing) activity"/>
    <property type="evidence" value="ECO:0007669"/>
    <property type="project" value="UniProtKB-UniRule"/>
</dbReference>
<dbReference type="PRINTS" id="PR00139">
    <property type="entry name" value="ASNGLNASE"/>
</dbReference>
<evidence type="ECO:0000256" key="3">
    <source>
        <dbReference type="ARBA" id="ARBA00022840"/>
    </source>
</evidence>
<keyword evidence="1 5" id="KW-0436">Ligase</keyword>
<dbReference type="SUPFAM" id="SSF141300">
    <property type="entry name" value="GatD N-terminal domain-like"/>
    <property type="match status" value="1"/>
</dbReference>
<feature type="domain" description="GatD N-terminal" evidence="9">
    <location>
        <begin position="4"/>
        <end position="47"/>
    </location>
</feature>
<protein>
    <recommendedName>
        <fullName evidence="5 6">Glutamyl-tRNA(Gln) amidotransferase subunit D</fullName>
        <shortName evidence="5">Glu-ADT subunit D</shortName>
        <ecNumber evidence="5 6">6.3.5.-</ecNumber>
    </recommendedName>
</protein>
<evidence type="ECO:0000259" key="8">
    <source>
        <dbReference type="Pfam" id="PF17763"/>
    </source>
</evidence>
<feature type="active site" evidence="5">
    <location>
        <position position="156"/>
    </location>
</feature>
<name>A0A915SKP1_9ARCH</name>
<dbReference type="GO" id="GO:0004067">
    <property type="term" value="F:asparaginase activity"/>
    <property type="evidence" value="ECO:0007669"/>
    <property type="project" value="UniProtKB-UniRule"/>
</dbReference>
<dbReference type="GO" id="GO:0006520">
    <property type="term" value="P:amino acid metabolic process"/>
    <property type="evidence" value="ECO:0007669"/>
    <property type="project" value="InterPro"/>
</dbReference>
<dbReference type="InterPro" id="IPR036152">
    <property type="entry name" value="Asp/glu_Ase-like_sf"/>
</dbReference>
<dbReference type="InterPro" id="IPR040919">
    <property type="entry name" value="Asparaginase_C"/>
</dbReference>
<dbReference type="NCBIfam" id="TIGR00519">
    <property type="entry name" value="asnASE_I"/>
    <property type="match status" value="1"/>
</dbReference>
<dbReference type="RefSeq" id="WP_258393085.1">
    <property type="nucleotide sequence ID" value="NZ_AP019769.1"/>
</dbReference>
<dbReference type="GO" id="GO:0006412">
    <property type="term" value="P:translation"/>
    <property type="evidence" value="ECO:0007669"/>
    <property type="project" value="UniProtKB-UniRule"/>
</dbReference>
<feature type="active site" evidence="5">
    <location>
        <position position="157"/>
    </location>
</feature>
<dbReference type="GeneID" id="74568570"/>
<reference evidence="11" key="1">
    <citation type="journal article" date="2022" name="Int. J. Syst. Evol. Microbiol.">
        <title>Nanobdella aerobiophila gen. nov., sp. nov., a thermoacidophilic, obligate ectosymbiotic archaeon, and proposal of Nanobdellaceae fam. nov., Nanobdellales ord. nov. and Nanobdellia class. nov.</title>
        <authorList>
            <person name="Kato S."/>
            <person name="Ogasawara A."/>
            <person name="Itoh T."/>
            <person name="Sakai H.D."/>
            <person name="Shimizu M."/>
            <person name="Yuki M."/>
            <person name="Kaneko M."/>
            <person name="Takashina T."/>
            <person name="Ohkuma M."/>
        </authorList>
    </citation>
    <scope>NUCLEOTIDE SEQUENCE [LARGE SCALE GENOMIC DNA]</scope>
    <source>
        <strain evidence="11">MJ1</strain>
    </source>
</reference>
<dbReference type="PROSITE" id="PS51732">
    <property type="entry name" value="ASN_GLN_ASE_3"/>
    <property type="match status" value="1"/>
</dbReference>
<evidence type="ECO:0000256" key="6">
    <source>
        <dbReference type="RuleBase" id="RU004457"/>
    </source>
</evidence>
<dbReference type="EC" id="6.3.5.-" evidence="5 6"/>
<dbReference type="EMBL" id="AP019769">
    <property type="protein sequence ID" value="BBL45773.1"/>
    <property type="molecule type" value="Genomic_DNA"/>
</dbReference>
<evidence type="ECO:0000313" key="10">
    <source>
        <dbReference type="EMBL" id="BBL45773.1"/>
    </source>
</evidence>
<accession>A0A915SKP1</accession>
<dbReference type="Gene3D" id="3.40.50.1170">
    <property type="entry name" value="L-asparaginase, N-terminal domain"/>
    <property type="match status" value="1"/>
</dbReference>
<keyword evidence="4 5" id="KW-0648">Protein biosynthesis</keyword>
<evidence type="ECO:0000259" key="9">
    <source>
        <dbReference type="Pfam" id="PF18195"/>
    </source>
</evidence>
<dbReference type="GO" id="GO:0006450">
    <property type="term" value="P:regulation of translational fidelity"/>
    <property type="evidence" value="ECO:0007669"/>
    <property type="project" value="InterPro"/>
</dbReference>
<dbReference type="Gene3D" id="2.30.30.520">
    <property type="match status" value="1"/>
</dbReference>
<dbReference type="Pfam" id="PF17763">
    <property type="entry name" value="Asparaginase_C"/>
    <property type="match status" value="1"/>
</dbReference>
<dbReference type="PIRSF" id="PIRSF001220">
    <property type="entry name" value="L-ASNase_gatD"/>
    <property type="match status" value="1"/>
</dbReference>
<dbReference type="KEGG" id="naer:MJ1_0626"/>
<comment type="catalytic activity">
    <reaction evidence="5 6">
        <text>L-glutamyl-tRNA(Gln) + L-glutamine + ATP + H2O = L-glutaminyl-tRNA(Gln) + L-glutamate + ADP + phosphate + H(+)</text>
        <dbReference type="Rhea" id="RHEA:17521"/>
        <dbReference type="Rhea" id="RHEA-COMP:9681"/>
        <dbReference type="Rhea" id="RHEA-COMP:9684"/>
        <dbReference type="ChEBI" id="CHEBI:15377"/>
        <dbReference type="ChEBI" id="CHEBI:15378"/>
        <dbReference type="ChEBI" id="CHEBI:29985"/>
        <dbReference type="ChEBI" id="CHEBI:30616"/>
        <dbReference type="ChEBI" id="CHEBI:43474"/>
        <dbReference type="ChEBI" id="CHEBI:58359"/>
        <dbReference type="ChEBI" id="CHEBI:78520"/>
        <dbReference type="ChEBI" id="CHEBI:78521"/>
        <dbReference type="ChEBI" id="CHEBI:456216"/>
    </reaction>
</comment>
<evidence type="ECO:0000256" key="2">
    <source>
        <dbReference type="ARBA" id="ARBA00022741"/>
    </source>
</evidence>
<gene>
    <name evidence="5" type="primary">gatD</name>
    <name evidence="10" type="ORF">MJ1_0626</name>
</gene>
<dbReference type="InterPro" id="IPR027473">
    <property type="entry name" value="L-asparaginase_C"/>
</dbReference>
<feature type="domain" description="L-asparaginase N-terminal" evidence="7">
    <location>
        <begin position="69"/>
        <end position="257"/>
    </location>
</feature>